<gene>
    <name evidence="2" type="ORF">CPELA_02730</name>
</gene>
<dbReference type="SMART" id="SM00507">
    <property type="entry name" value="HNHc"/>
    <property type="match status" value="1"/>
</dbReference>
<evidence type="ECO:0000313" key="2">
    <source>
        <dbReference type="EMBL" id="QAU51829.1"/>
    </source>
</evidence>
<name>A0A410W712_9CORY</name>
<proteinExistence type="predicted"/>
<sequence length="418" mass="45622">MKVSGAIEIFASRGVEVARFFYQQQELGHKRSDIAAATGLTESWVGSVLALGKVLFGFSESPMLRERAIAVAERNLLGIEVLKAINASVRSLTPASSLGREELRLELYQWAEGRSVAEVKAHATARVRELNGEEHTPWRRSLRISATADAGGQRHLHLSLADATMAQVESDLHRQARGLRKRDPSLSHSQAMADAATSLLTSGGNQEEQQRLPMVIIPITGARHAEHGLLSTTDGAQIHFSELADAILHDHGLALFYGENATTGVPEPVGIVPFEPIHDNPGRYANNTQRLVAQADQVLCADPDCHRRAVNCQLHHVQAASKGGVTSQENLVAVCATHHGGNDDDPEKPKNGRYERCPSSGRAGHRAPGAKEVRQNLRPAAANSARAIAHRMFEEYRNDPAWQELATNKMRALIQRLE</sequence>
<reference evidence="2 3" key="1">
    <citation type="submission" date="2019-01" db="EMBL/GenBank/DDBJ databases">
        <authorList>
            <person name="Ruckert C."/>
            <person name="Busche T."/>
            <person name="Kalinowski J."/>
        </authorList>
    </citation>
    <scope>NUCLEOTIDE SEQUENCE [LARGE SCALE GENOMIC DNA]</scope>
    <source>
        <strain evidence="2 3">136/3</strain>
    </source>
</reference>
<evidence type="ECO:0000313" key="3">
    <source>
        <dbReference type="Proteomes" id="UP000288929"/>
    </source>
</evidence>
<dbReference type="InterPro" id="IPR003615">
    <property type="entry name" value="HNH_nuc"/>
</dbReference>
<dbReference type="Proteomes" id="UP000288929">
    <property type="component" value="Chromosome"/>
</dbReference>
<organism evidence="2 3">
    <name type="scientific">Corynebacterium pelargi</name>
    <dbReference type="NCBI Taxonomy" id="1471400"/>
    <lineage>
        <taxon>Bacteria</taxon>
        <taxon>Bacillati</taxon>
        <taxon>Actinomycetota</taxon>
        <taxon>Actinomycetes</taxon>
        <taxon>Mycobacteriales</taxon>
        <taxon>Corynebacteriaceae</taxon>
        <taxon>Corynebacterium</taxon>
    </lineage>
</organism>
<dbReference type="AlphaFoldDB" id="A0A410W712"/>
<dbReference type="Gene3D" id="1.10.30.50">
    <property type="match status" value="1"/>
</dbReference>
<protein>
    <submittedName>
        <fullName evidence="2">Uncharacterized protein</fullName>
    </submittedName>
</protein>
<dbReference type="RefSeq" id="WP_128889353.1">
    <property type="nucleotide sequence ID" value="NZ_BMCX01000001.1"/>
</dbReference>
<feature type="compositionally biased region" description="Basic and acidic residues" evidence="1">
    <location>
        <begin position="347"/>
        <end position="356"/>
    </location>
</feature>
<accession>A0A410W712</accession>
<evidence type="ECO:0000256" key="1">
    <source>
        <dbReference type="SAM" id="MobiDB-lite"/>
    </source>
</evidence>
<dbReference type="OrthoDB" id="3513062at2"/>
<dbReference type="EMBL" id="CP035299">
    <property type="protein sequence ID" value="QAU51829.1"/>
    <property type="molecule type" value="Genomic_DNA"/>
</dbReference>
<dbReference type="CDD" id="cd00085">
    <property type="entry name" value="HNHc"/>
    <property type="match status" value="1"/>
</dbReference>
<dbReference type="KEGG" id="cpeg:CPELA_02730"/>
<keyword evidence="3" id="KW-1185">Reference proteome</keyword>
<feature type="region of interest" description="Disordered" evidence="1">
    <location>
        <begin position="337"/>
        <end position="375"/>
    </location>
</feature>